<name>A0A2U1AJ12_9BURK</name>
<evidence type="ECO:0000313" key="8">
    <source>
        <dbReference type="EMBL" id="PYE24242.1"/>
    </source>
</evidence>
<evidence type="ECO:0000259" key="6">
    <source>
        <dbReference type="Pfam" id="PF25963"/>
    </source>
</evidence>
<evidence type="ECO:0000313" key="10">
    <source>
        <dbReference type="Proteomes" id="UP000533533"/>
    </source>
</evidence>
<gene>
    <name evidence="8" type="ORF">C7410_10671</name>
    <name evidence="7" type="ORF">FHX59_002010</name>
</gene>
<keyword evidence="4" id="KW-0812">Transmembrane</keyword>
<evidence type="ECO:0000313" key="7">
    <source>
        <dbReference type="EMBL" id="MBB2927590.1"/>
    </source>
</evidence>
<evidence type="ECO:0000256" key="3">
    <source>
        <dbReference type="SAM" id="MobiDB-lite"/>
    </source>
</evidence>
<dbReference type="SUPFAM" id="SSF111369">
    <property type="entry name" value="HlyD-like secretion proteins"/>
    <property type="match status" value="2"/>
</dbReference>
<dbReference type="EMBL" id="QJSQ01000006">
    <property type="protein sequence ID" value="PYE24242.1"/>
    <property type="molecule type" value="Genomic_DNA"/>
</dbReference>
<dbReference type="Gene3D" id="2.40.30.170">
    <property type="match status" value="1"/>
</dbReference>
<dbReference type="EMBL" id="JACHVZ010000005">
    <property type="protein sequence ID" value="MBB2927590.1"/>
    <property type="molecule type" value="Genomic_DNA"/>
</dbReference>
<feature type="coiled-coil region" evidence="2">
    <location>
        <begin position="232"/>
        <end position="259"/>
    </location>
</feature>
<dbReference type="PANTHER" id="PTHR30386:SF19">
    <property type="entry name" value="MULTIDRUG EXPORT PROTEIN EMRA-RELATED"/>
    <property type="match status" value="1"/>
</dbReference>
<comment type="caution">
    <text evidence="8">The sequence shown here is derived from an EMBL/GenBank/DDBJ whole genome shotgun (WGS) entry which is preliminary data.</text>
</comment>
<dbReference type="InterPro" id="IPR050739">
    <property type="entry name" value="MFP"/>
</dbReference>
<feature type="compositionally biased region" description="Polar residues" evidence="3">
    <location>
        <begin position="29"/>
        <end position="41"/>
    </location>
</feature>
<evidence type="ECO:0000313" key="9">
    <source>
        <dbReference type="Proteomes" id="UP000247772"/>
    </source>
</evidence>
<accession>A0A2U1AJ12</accession>
<feature type="domain" description="Multidrug resistance protein MdtA-like barrel-sandwich hybrid" evidence="5">
    <location>
        <begin position="92"/>
        <end position="295"/>
    </location>
</feature>
<feature type="region of interest" description="Disordered" evidence="3">
    <location>
        <begin position="1"/>
        <end position="51"/>
    </location>
</feature>
<dbReference type="RefSeq" id="WP_110383770.1">
    <property type="nucleotide sequence ID" value="NZ_JACHVZ010000005.1"/>
</dbReference>
<feature type="compositionally biased region" description="Gly residues" evidence="3">
    <location>
        <begin position="1"/>
        <end position="11"/>
    </location>
</feature>
<proteinExistence type="predicted"/>
<evidence type="ECO:0000256" key="1">
    <source>
        <dbReference type="ARBA" id="ARBA00004196"/>
    </source>
</evidence>
<dbReference type="GO" id="GO:0030313">
    <property type="term" value="C:cell envelope"/>
    <property type="evidence" value="ECO:0007669"/>
    <property type="project" value="UniProtKB-SubCell"/>
</dbReference>
<dbReference type="Proteomes" id="UP000247772">
    <property type="component" value="Unassembled WGS sequence"/>
</dbReference>
<evidence type="ECO:0000256" key="2">
    <source>
        <dbReference type="SAM" id="Coils"/>
    </source>
</evidence>
<evidence type="ECO:0000259" key="5">
    <source>
        <dbReference type="Pfam" id="PF25917"/>
    </source>
</evidence>
<keyword evidence="2" id="KW-0175">Coiled coil</keyword>
<reference evidence="8 9" key="1">
    <citation type="submission" date="2018-06" db="EMBL/GenBank/DDBJ databases">
        <title>Genomic Encyclopedia of Type Strains, Phase IV (KMG-V): Genome sequencing to study the core and pangenomes of soil and plant-associated prokaryotes.</title>
        <authorList>
            <person name="Whitman W."/>
        </authorList>
    </citation>
    <scope>NUCLEOTIDE SEQUENCE [LARGE SCALE GENOMIC DNA]</scope>
    <source>
        <strain evidence="8 9">SRCL-318</strain>
        <strain evidence="7 10">SRMrh-85</strain>
    </source>
</reference>
<dbReference type="Pfam" id="PF25963">
    <property type="entry name" value="Beta-barrel_AAEA"/>
    <property type="match status" value="1"/>
</dbReference>
<feature type="transmembrane region" description="Helical" evidence="4">
    <location>
        <begin position="56"/>
        <end position="76"/>
    </location>
</feature>
<comment type="subcellular location">
    <subcellularLocation>
        <location evidence="1">Cell envelope</location>
    </subcellularLocation>
</comment>
<dbReference type="GO" id="GO:0055085">
    <property type="term" value="P:transmembrane transport"/>
    <property type="evidence" value="ECO:0007669"/>
    <property type="project" value="InterPro"/>
</dbReference>
<organism evidence="8 9">
    <name type="scientific">Paraburkholderia silvatlantica</name>
    <dbReference type="NCBI Taxonomy" id="321895"/>
    <lineage>
        <taxon>Bacteria</taxon>
        <taxon>Pseudomonadati</taxon>
        <taxon>Pseudomonadota</taxon>
        <taxon>Betaproteobacteria</taxon>
        <taxon>Burkholderiales</taxon>
        <taxon>Burkholderiaceae</taxon>
        <taxon>Paraburkholderia</taxon>
    </lineage>
</organism>
<keyword evidence="4" id="KW-1133">Transmembrane helix</keyword>
<protein>
    <submittedName>
        <fullName evidence="8">Membrane fusion protein (Multidrug efflux system)</fullName>
    </submittedName>
</protein>
<dbReference type="Pfam" id="PF25917">
    <property type="entry name" value="BSH_RND"/>
    <property type="match status" value="1"/>
</dbReference>
<keyword evidence="10" id="KW-1185">Reference proteome</keyword>
<dbReference type="Gene3D" id="1.10.287.470">
    <property type="entry name" value="Helix hairpin bin"/>
    <property type="match status" value="2"/>
</dbReference>
<dbReference type="Gene3D" id="2.40.50.100">
    <property type="match status" value="1"/>
</dbReference>
<dbReference type="OrthoDB" id="9811754at2"/>
<evidence type="ECO:0000256" key="4">
    <source>
        <dbReference type="SAM" id="Phobius"/>
    </source>
</evidence>
<dbReference type="Proteomes" id="UP000533533">
    <property type="component" value="Unassembled WGS sequence"/>
</dbReference>
<feature type="domain" description="p-hydroxybenzoic acid efflux pump subunit AaeA-like beta-barrel" evidence="6">
    <location>
        <begin position="299"/>
        <end position="373"/>
    </location>
</feature>
<feature type="coiled-coil region" evidence="2">
    <location>
        <begin position="132"/>
        <end position="184"/>
    </location>
</feature>
<dbReference type="InterPro" id="IPR058625">
    <property type="entry name" value="MdtA-like_BSH"/>
</dbReference>
<sequence length="394" mass="42871">MAEPEGTGGVGAWSRAHRGRPRRTDAAKSRNSAKNGAQGSEKNGKQGRKRPGKKPLVVIGVVLLVIAVGALVWWFVTRNEVSTDDAYTDGNAITIAPKVSGYVTQLNVDDNVYVHKGELMVQIDRRDYAAQADEARAQLGLAKAQLLSAQAQLDIARVQFPAQYDEARAQIETASANYARAQADYERQHGVDPRATTQQNIDTANNQQRVSHAGVMSARAQLKTASLVPQQIRQAVAAVEARREQVAQAEAQLDTAELNLAWCDMRAPSDGWVTRRNVQYGTFLQAGASLFTIVTPQMWITANFKESQLTRMRPGDKVKISVDAYPKLELHGHVDSIQLGSGSRFSAFPAENATGNFVKIVQRVPVKIVIDSGLPGNRPLPLGLSVVPTVYLAE</sequence>
<dbReference type="InterPro" id="IPR058634">
    <property type="entry name" value="AaeA-lik-b-barrel"/>
</dbReference>
<dbReference type="PANTHER" id="PTHR30386">
    <property type="entry name" value="MEMBRANE FUSION SUBUNIT OF EMRAB-TOLC MULTIDRUG EFFLUX PUMP"/>
    <property type="match status" value="1"/>
</dbReference>
<dbReference type="AlphaFoldDB" id="A0A2U1AJ12"/>
<keyword evidence="4" id="KW-0472">Membrane</keyword>